<protein>
    <submittedName>
        <fullName evidence="8">Mak, putative</fullName>
        <ecNumber evidence="8">2.7.11.23</ecNumber>
    </submittedName>
</protein>
<reference evidence="9" key="1">
    <citation type="journal article" date="2010" name="Nat. Biotechnol.">
        <title>Draft genome sequence of the oilseed species Ricinus communis.</title>
        <authorList>
            <person name="Chan A.P."/>
            <person name="Crabtree J."/>
            <person name="Zhao Q."/>
            <person name="Lorenzi H."/>
            <person name="Orvis J."/>
            <person name="Puiu D."/>
            <person name="Melake-Berhan A."/>
            <person name="Jones K.M."/>
            <person name="Redman J."/>
            <person name="Chen G."/>
            <person name="Cahoon E.B."/>
            <person name="Gedil M."/>
            <person name="Stanke M."/>
            <person name="Haas B.J."/>
            <person name="Wortman J.R."/>
            <person name="Fraser-Liggett C.M."/>
            <person name="Ravel J."/>
            <person name="Rabinowicz P.D."/>
        </authorList>
    </citation>
    <scope>NUCLEOTIDE SEQUENCE [LARGE SCALE GENOMIC DNA]</scope>
    <source>
        <strain evidence="9">cv. Hale</strain>
    </source>
</reference>
<keyword evidence="2 6" id="KW-0547">Nucleotide-binding</keyword>
<dbReference type="GO" id="GO:0004707">
    <property type="term" value="F:MAP kinase activity"/>
    <property type="evidence" value="ECO:0007669"/>
    <property type="project" value="UniProtKB-EC"/>
</dbReference>
<dbReference type="PANTHER" id="PTHR24055">
    <property type="entry name" value="MITOGEN-ACTIVATED PROTEIN KINASE"/>
    <property type="match status" value="1"/>
</dbReference>
<comment type="catalytic activity">
    <reaction evidence="5">
        <text>L-seryl-[protein] + ATP = O-phospho-L-seryl-[protein] + ADP + H(+)</text>
        <dbReference type="Rhea" id="RHEA:17989"/>
        <dbReference type="Rhea" id="RHEA-COMP:9863"/>
        <dbReference type="Rhea" id="RHEA-COMP:11604"/>
        <dbReference type="ChEBI" id="CHEBI:15378"/>
        <dbReference type="ChEBI" id="CHEBI:29999"/>
        <dbReference type="ChEBI" id="CHEBI:30616"/>
        <dbReference type="ChEBI" id="CHEBI:83421"/>
        <dbReference type="ChEBI" id="CHEBI:456216"/>
        <dbReference type="EC" id="2.7.11.24"/>
    </reaction>
</comment>
<dbReference type="GO" id="GO:0035556">
    <property type="term" value="P:intracellular signal transduction"/>
    <property type="evidence" value="ECO:0000318"/>
    <property type="project" value="GO_Central"/>
</dbReference>
<dbReference type="GO" id="GO:0005634">
    <property type="term" value="C:nucleus"/>
    <property type="evidence" value="ECO:0000318"/>
    <property type="project" value="GO_Central"/>
</dbReference>
<dbReference type="EC" id="2.7.11.23" evidence="8"/>
<dbReference type="SUPFAM" id="SSF56112">
    <property type="entry name" value="Protein kinase-like (PK-like)"/>
    <property type="match status" value="1"/>
</dbReference>
<keyword evidence="8" id="KW-0808">Transferase</keyword>
<dbReference type="PROSITE" id="PS50011">
    <property type="entry name" value="PROTEIN_KINASE_DOM"/>
    <property type="match status" value="1"/>
</dbReference>
<gene>
    <name evidence="8" type="ORF">RCOM_0261120</name>
</gene>
<evidence type="ECO:0000313" key="8">
    <source>
        <dbReference type="EMBL" id="EEF29456.1"/>
    </source>
</evidence>
<accession>B9T3W0</accession>
<dbReference type="GO" id="GO:0005524">
    <property type="term" value="F:ATP binding"/>
    <property type="evidence" value="ECO:0007669"/>
    <property type="project" value="UniProtKB-UniRule"/>
</dbReference>
<dbReference type="InterPro" id="IPR050117">
    <property type="entry name" value="MAPK"/>
</dbReference>
<dbReference type="InParanoid" id="B9T3W0"/>
<comment type="catalytic activity">
    <reaction evidence="4">
        <text>L-threonyl-[protein] + ATP = O-phospho-L-threonyl-[protein] + ADP + H(+)</text>
        <dbReference type="Rhea" id="RHEA:46608"/>
        <dbReference type="Rhea" id="RHEA-COMP:11060"/>
        <dbReference type="Rhea" id="RHEA-COMP:11605"/>
        <dbReference type="ChEBI" id="CHEBI:15378"/>
        <dbReference type="ChEBI" id="CHEBI:30013"/>
        <dbReference type="ChEBI" id="CHEBI:30616"/>
        <dbReference type="ChEBI" id="CHEBI:61977"/>
        <dbReference type="ChEBI" id="CHEBI:456216"/>
        <dbReference type="EC" id="2.7.11.24"/>
    </reaction>
</comment>
<dbReference type="InterPro" id="IPR011009">
    <property type="entry name" value="Kinase-like_dom_sf"/>
</dbReference>
<name>B9T3W0_RICCO</name>
<dbReference type="PROSITE" id="PS00107">
    <property type="entry name" value="PROTEIN_KINASE_ATP"/>
    <property type="match status" value="1"/>
</dbReference>
<organism evidence="8 9">
    <name type="scientific">Ricinus communis</name>
    <name type="common">Castor bean</name>
    <dbReference type="NCBI Taxonomy" id="3988"/>
    <lineage>
        <taxon>Eukaryota</taxon>
        <taxon>Viridiplantae</taxon>
        <taxon>Streptophyta</taxon>
        <taxon>Embryophyta</taxon>
        <taxon>Tracheophyta</taxon>
        <taxon>Spermatophyta</taxon>
        <taxon>Magnoliopsida</taxon>
        <taxon>eudicotyledons</taxon>
        <taxon>Gunneridae</taxon>
        <taxon>Pentapetalae</taxon>
        <taxon>rosids</taxon>
        <taxon>fabids</taxon>
        <taxon>Malpighiales</taxon>
        <taxon>Euphorbiaceae</taxon>
        <taxon>Acalyphoideae</taxon>
        <taxon>Acalypheae</taxon>
        <taxon>Ricinus</taxon>
    </lineage>
</organism>
<dbReference type="EMBL" id="EQ974437">
    <property type="protein sequence ID" value="EEF29456.1"/>
    <property type="molecule type" value="Genomic_DNA"/>
</dbReference>
<feature type="binding site" evidence="6">
    <location>
        <position position="33"/>
    </location>
    <ligand>
        <name>ATP</name>
        <dbReference type="ChEBI" id="CHEBI:30616"/>
    </ligand>
</feature>
<evidence type="ECO:0000256" key="6">
    <source>
        <dbReference type="PROSITE-ProRule" id="PRU10141"/>
    </source>
</evidence>
<evidence type="ECO:0000256" key="3">
    <source>
        <dbReference type="ARBA" id="ARBA00022840"/>
    </source>
</evidence>
<dbReference type="Gene3D" id="3.30.200.20">
    <property type="entry name" value="Phosphorylase Kinase, domain 1"/>
    <property type="match status" value="1"/>
</dbReference>
<evidence type="ECO:0000256" key="1">
    <source>
        <dbReference type="ARBA" id="ARBA00008832"/>
    </source>
</evidence>
<feature type="domain" description="Protein kinase" evidence="7">
    <location>
        <begin position="1"/>
        <end position="211"/>
    </location>
</feature>
<dbReference type="Gene3D" id="1.10.510.10">
    <property type="entry name" value="Transferase(Phosphotransferase) domain 1"/>
    <property type="match status" value="1"/>
</dbReference>
<evidence type="ECO:0000259" key="7">
    <source>
        <dbReference type="PROSITE" id="PS50011"/>
    </source>
</evidence>
<dbReference type="InterPro" id="IPR017441">
    <property type="entry name" value="Protein_kinase_ATP_BS"/>
</dbReference>
<proteinExistence type="inferred from homology"/>
<evidence type="ECO:0000313" key="9">
    <source>
        <dbReference type="Proteomes" id="UP000008311"/>
    </source>
</evidence>
<keyword evidence="3 6" id="KW-0067">ATP-binding</keyword>
<dbReference type="AlphaFoldDB" id="B9T3W0"/>
<comment type="similarity">
    <text evidence="1">Belongs to the protein kinase superfamily. CMGC Ser/Thr protein kinase family. MAP kinase subfamily.</text>
</comment>
<sequence>MEKYEFIEKVGHGSYGSVWKAINNVSREMVPIKILKKNYSSWDEGLNLREGLVFPNLSRCCRHAQVKIGDLGLAREINSKPPYTDYVVTCCYRAPELLLRSSLYGSKVDMWSLGVVMAELFTFTPLFCGKSETDHMYKICKIIGSPTKMSYPYGLDLARNIHYQFPESGGMHLSLLMPTASKDALSLFKSLCSWDPCKRPTAEEALQHPFFHSCYSIPPAIPYEAPGIIRKTPVSSIR</sequence>
<dbReference type="eggNOG" id="KOG0661">
    <property type="taxonomic scope" value="Eukaryota"/>
</dbReference>
<evidence type="ECO:0000256" key="4">
    <source>
        <dbReference type="ARBA" id="ARBA00047592"/>
    </source>
</evidence>
<dbReference type="GO" id="GO:0005737">
    <property type="term" value="C:cytoplasm"/>
    <property type="evidence" value="ECO:0000318"/>
    <property type="project" value="GO_Central"/>
</dbReference>
<keyword evidence="9" id="KW-1185">Reference proteome</keyword>
<dbReference type="Pfam" id="PF00069">
    <property type="entry name" value="Pkinase"/>
    <property type="match status" value="1"/>
</dbReference>
<evidence type="ECO:0000256" key="5">
    <source>
        <dbReference type="ARBA" id="ARBA00048312"/>
    </source>
</evidence>
<dbReference type="InterPro" id="IPR000719">
    <property type="entry name" value="Prot_kinase_dom"/>
</dbReference>
<evidence type="ECO:0000256" key="2">
    <source>
        <dbReference type="ARBA" id="ARBA00022741"/>
    </source>
</evidence>
<dbReference type="GO" id="GO:0008353">
    <property type="term" value="F:RNA polymerase II CTD heptapeptide repeat kinase activity"/>
    <property type="evidence" value="ECO:0007669"/>
    <property type="project" value="UniProtKB-EC"/>
</dbReference>
<dbReference type="Proteomes" id="UP000008311">
    <property type="component" value="Unassembled WGS sequence"/>
</dbReference>
<dbReference type="GO" id="GO:0004674">
    <property type="term" value="F:protein serine/threonine kinase activity"/>
    <property type="evidence" value="ECO:0000318"/>
    <property type="project" value="GO_Central"/>
</dbReference>
<dbReference type="STRING" id="3988.B9T3W0"/>
<dbReference type="GO" id="GO:0106310">
    <property type="term" value="F:protein serine kinase activity"/>
    <property type="evidence" value="ECO:0007669"/>
    <property type="project" value="RHEA"/>
</dbReference>